<name>A0A9P9JJV0_9HYPO</name>
<dbReference type="Proteomes" id="UP000738349">
    <property type="component" value="Unassembled WGS sequence"/>
</dbReference>
<reference evidence="1" key="1">
    <citation type="journal article" date="2021" name="Nat. Commun.">
        <title>Genetic determinants of endophytism in the Arabidopsis root mycobiome.</title>
        <authorList>
            <person name="Mesny F."/>
            <person name="Miyauchi S."/>
            <person name="Thiergart T."/>
            <person name="Pickel B."/>
            <person name="Atanasova L."/>
            <person name="Karlsson M."/>
            <person name="Huettel B."/>
            <person name="Barry K.W."/>
            <person name="Haridas S."/>
            <person name="Chen C."/>
            <person name="Bauer D."/>
            <person name="Andreopoulos W."/>
            <person name="Pangilinan J."/>
            <person name="LaButti K."/>
            <person name="Riley R."/>
            <person name="Lipzen A."/>
            <person name="Clum A."/>
            <person name="Drula E."/>
            <person name="Henrissat B."/>
            <person name="Kohler A."/>
            <person name="Grigoriev I.V."/>
            <person name="Martin F.M."/>
            <person name="Hacquard S."/>
        </authorList>
    </citation>
    <scope>NUCLEOTIDE SEQUENCE</scope>
    <source>
        <strain evidence="1">MPI-CAGE-AT-0147</strain>
    </source>
</reference>
<gene>
    <name evidence="1" type="ORF">EDB81DRAFT_265450</name>
</gene>
<dbReference type="OrthoDB" id="4776111at2759"/>
<dbReference type="EMBL" id="JAGMUV010000003">
    <property type="protein sequence ID" value="KAH7165845.1"/>
    <property type="molecule type" value="Genomic_DNA"/>
</dbReference>
<accession>A0A9P9JJV0</accession>
<comment type="caution">
    <text evidence="1">The sequence shown here is derived from an EMBL/GenBank/DDBJ whole genome shotgun (WGS) entry which is preliminary data.</text>
</comment>
<proteinExistence type="predicted"/>
<protein>
    <submittedName>
        <fullName evidence="1">Uncharacterized protein</fullName>
    </submittedName>
</protein>
<sequence length="195" mass="23184">MDSAQAFHYKNTLLRCPSQPLQKAVFLLWWFPGPVEQGWYLKYINGGRENFIAICFHDDQVKLFCASDLRSIRIDLNSNFPSEWNMVEVVWSCYNQITQRALPLIQVFLAKETVEMFTFMYAKVFQTLRSEHDINVQWKHLHQTGLVGITIDQDYKNLMGFGHYLSSFVDQQHRDWTWQVKRCVRFCSVQFQQRA</sequence>
<dbReference type="AlphaFoldDB" id="A0A9P9JJV0"/>
<evidence type="ECO:0000313" key="1">
    <source>
        <dbReference type="EMBL" id="KAH7165845.1"/>
    </source>
</evidence>
<evidence type="ECO:0000313" key="2">
    <source>
        <dbReference type="Proteomes" id="UP000738349"/>
    </source>
</evidence>
<keyword evidence="2" id="KW-1185">Reference proteome</keyword>
<organism evidence="1 2">
    <name type="scientific">Dactylonectria macrodidyma</name>
    <dbReference type="NCBI Taxonomy" id="307937"/>
    <lineage>
        <taxon>Eukaryota</taxon>
        <taxon>Fungi</taxon>
        <taxon>Dikarya</taxon>
        <taxon>Ascomycota</taxon>
        <taxon>Pezizomycotina</taxon>
        <taxon>Sordariomycetes</taxon>
        <taxon>Hypocreomycetidae</taxon>
        <taxon>Hypocreales</taxon>
        <taxon>Nectriaceae</taxon>
        <taxon>Dactylonectria</taxon>
    </lineage>
</organism>